<protein>
    <submittedName>
        <fullName evidence="1">Uncharacterized protein</fullName>
    </submittedName>
</protein>
<gene>
    <name evidence="1" type="ORF">M8C21_004010</name>
</gene>
<organism evidence="1 2">
    <name type="scientific">Ambrosia artemisiifolia</name>
    <name type="common">Common ragweed</name>
    <dbReference type="NCBI Taxonomy" id="4212"/>
    <lineage>
        <taxon>Eukaryota</taxon>
        <taxon>Viridiplantae</taxon>
        <taxon>Streptophyta</taxon>
        <taxon>Embryophyta</taxon>
        <taxon>Tracheophyta</taxon>
        <taxon>Spermatophyta</taxon>
        <taxon>Magnoliopsida</taxon>
        <taxon>eudicotyledons</taxon>
        <taxon>Gunneridae</taxon>
        <taxon>Pentapetalae</taxon>
        <taxon>asterids</taxon>
        <taxon>campanulids</taxon>
        <taxon>Asterales</taxon>
        <taxon>Asteraceae</taxon>
        <taxon>Asteroideae</taxon>
        <taxon>Heliantheae alliance</taxon>
        <taxon>Heliantheae</taxon>
        <taxon>Ambrosia</taxon>
    </lineage>
</organism>
<name>A0AAD5DB57_AMBAR</name>
<keyword evidence="2" id="KW-1185">Reference proteome</keyword>
<sequence>FICFRYVSRAVPSPVFRPSLPLSSSSLPASSTSPLLSSTVSSIRGAVPSPIVPCITDRSVHHRRRHHRACPFPLQRRRHGRMVNLEALPKKLVVVVNYKSEKNTFVSEEISTDIA</sequence>
<proteinExistence type="predicted"/>
<dbReference type="EMBL" id="JAMZMK010000133">
    <property type="protein sequence ID" value="KAI7757368.1"/>
    <property type="molecule type" value="Genomic_DNA"/>
</dbReference>
<accession>A0AAD5DB57</accession>
<reference evidence="1" key="1">
    <citation type="submission" date="2022-06" db="EMBL/GenBank/DDBJ databases">
        <title>Uncovering the hologenomic basis of an extraordinary plant invasion.</title>
        <authorList>
            <person name="Bieker V.C."/>
            <person name="Martin M.D."/>
            <person name="Gilbert T."/>
            <person name="Hodgins K."/>
            <person name="Battlay P."/>
            <person name="Petersen B."/>
            <person name="Wilson J."/>
        </authorList>
    </citation>
    <scope>NUCLEOTIDE SEQUENCE</scope>
    <source>
        <strain evidence="1">AA19_3_7</strain>
        <tissue evidence="1">Leaf</tissue>
    </source>
</reference>
<evidence type="ECO:0000313" key="2">
    <source>
        <dbReference type="Proteomes" id="UP001206925"/>
    </source>
</evidence>
<evidence type="ECO:0000313" key="1">
    <source>
        <dbReference type="EMBL" id="KAI7757368.1"/>
    </source>
</evidence>
<dbReference type="AlphaFoldDB" id="A0AAD5DB57"/>
<comment type="caution">
    <text evidence="1">The sequence shown here is derived from an EMBL/GenBank/DDBJ whole genome shotgun (WGS) entry which is preliminary data.</text>
</comment>
<feature type="non-terminal residue" evidence="1">
    <location>
        <position position="1"/>
    </location>
</feature>
<dbReference type="Proteomes" id="UP001206925">
    <property type="component" value="Unassembled WGS sequence"/>
</dbReference>